<evidence type="ECO:0000256" key="6">
    <source>
        <dbReference type="SAM" id="MobiDB-lite"/>
    </source>
</evidence>
<comment type="similarity">
    <text evidence="1 5">Belongs to the peptidase C14A family.</text>
</comment>
<dbReference type="InterPro" id="IPR012340">
    <property type="entry name" value="NA-bd_OB-fold"/>
</dbReference>
<keyword evidence="10" id="KW-1185">Reference proteome</keyword>
<dbReference type="Gene3D" id="3.30.70.1470">
    <property type="entry name" value="Caspase-like"/>
    <property type="match status" value="1"/>
</dbReference>
<dbReference type="PROSITE" id="PS50207">
    <property type="entry name" value="CASPASE_P10"/>
    <property type="match status" value="1"/>
</dbReference>
<dbReference type="EMBL" id="LJIJ01000385">
    <property type="protein sequence ID" value="ODM98052.1"/>
    <property type="molecule type" value="Genomic_DNA"/>
</dbReference>
<evidence type="ECO:0000256" key="5">
    <source>
        <dbReference type="RuleBase" id="RU003971"/>
    </source>
</evidence>
<evidence type="ECO:0000256" key="2">
    <source>
        <dbReference type="ARBA" id="ARBA00022670"/>
    </source>
</evidence>
<name>A0A1D2MYI8_ORCCI</name>
<dbReference type="Gene3D" id="3.40.50.1460">
    <property type="match status" value="1"/>
</dbReference>
<comment type="caution">
    <text evidence="9">The sequence shown here is derived from an EMBL/GenBank/DDBJ whole genome shotgun (WGS) entry which is preliminary data.</text>
</comment>
<organism evidence="9 10">
    <name type="scientific">Orchesella cincta</name>
    <name type="common">Springtail</name>
    <name type="synonym">Podura cincta</name>
    <dbReference type="NCBI Taxonomy" id="48709"/>
    <lineage>
        <taxon>Eukaryota</taxon>
        <taxon>Metazoa</taxon>
        <taxon>Ecdysozoa</taxon>
        <taxon>Arthropoda</taxon>
        <taxon>Hexapoda</taxon>
        <taxon>Collembola</taxon>
        <taxon>Entomobryomorpha</taxon>
        <taxon>Entomobryoidea</taxon>
        <taxon>Orchesellidae</taxon>
        <taxon>Orchesellinae</taxon>
        <taxon>Orchesella</taxon>
    </lineage>
</organism>
<dbReference type="PRINTS" id="PR00376">
    <property type="entry name" value="IL1BCENZYME"/>
</dbReference>
<gene>
    <name evidence="9" type="ORF">Ocin01_08628</name>
</gene>
<feature type="region of interest" description="Disordered" evidence="6">
    <location>
        <begin position="1"/>
        <end position="56"/>
    </location>
</feature>
<feature type="compositionally biased region" description="Basic residues" evidence="6">
    <location>
        <begin position="9"/>
        <end position="29"/>
    </location>
</feature>
<dbReference type="InterPro" id="IPR015917">
    <property type="entry name" value="Pept_C14A"/>
</dbReference>
<dbReference type="InterPro" id="IPR002138">
    <property type="entry name" value="Pept_C14_p10"/>
</dbReference>
<dbReference type="InterPro" id="IPR001309">
    <property type="entry name" value="Pept_C14_p20"/>
</dbReference>
<evidence type="ECO:0000313" key="10">
    <source>
        <dbReference type="Proteomes" id="UP000094527"/>
    </source>
</evidence>
<dbReference type="PROSITE" id="PS50208">
    <property type="entry name" value="CASPASE_P20"/>
    <property type="match status" value="1"/>
</dbReference>
<sequence>MGPKSSNNKNKKAAIKSKQKPKSAIKRVKQSNSKSVAGSSSSKTQKSNRRLKKQTPVKVPVKFDVLDSKEIKNKECGDYVKMLLKHKGKTIDALSWKHYATENFKMLKKGWSYEVEGQIKQQTKSSKFQQYITEQVQRNKNFSNLSLRNVTFESAEIYRYVGCGTCRTSLVSRKLCLTCKKRGLSADKKDLFMILRNIHIRDSTGSLKNVVCFDNECKKLVGKNACDFSSDEEAKLLLEKSFYGATLNLKISSARFSTGKTKTTWSEHICNDITRTSEPVTQSYYTEIYKPEVSEPDDFVIEDAPSVANITHLFASASIAINDIREEIDEVYNLNSTPSGHVFIINNRNFPVSEPRKGSEKDVENLESVFEALNFAIFKDEDLTVEQFQTRLKNFKKRLVAQNANACVLVVMSHGQLNEIEMTDGKLVDVWKDIISEFSDLNFPEFSDRAKIFIFEACQIYLTHGFMQSISSNFSPVHSDMMLCFAAIPGHYGYRSKTDGSFFITVLCNVLQKYAARVDLVEMLNMTQRLMKKSKFIARSGTKEVFKEQMCYHISLIFKKFRFKTTAVQM</sequence>
<dbReference type="Proteomes" id="UP000094527">
    <property type="component" value="Unassembled WGS sequence"/>
</dbReference>
<keyword evidence="3" id="KW-0053">Apoptosis</keyword>
<reference evidence="9 10" key="1">
    <citation type="journal article" date="2016" name="Genome Biol. Evol.">
        <title>Gene Family Evolution Reflects Adaptation to Soil Environmental Stressors in the Genome of the Collembolan Orchesella cincta.</title>
        <authorList>
            <person name="Faddeeva-Vakhrusheva A."/>
            <person name="Derks M.F."/>
            <person name="Anvar S.Y."/>
            <person name="Agamennone V."/>
            <person name="Suring W."/>
            <person name="Smit S."/>
            <person name="van Straalen N.M."/>
            <person name="Roelofs D."/>
        </authorList>
    </citation>
    <scope>NUCLEOTIDE SEQUENCE [LARGE SCALE GENOMIC DNA]</scope>
    <source>
        <tissue evidence="9">Mixed pool</tissue>
    </source>
</reference>
<dbReference type="OrthoDB" id="6097640at2759"/>
<dbReference type="OMA" id="EHICNDI"/>
<dbReference type="Gene3D" id="2.40.50.140">
    <property type="entry name" value="Nucleic acid-binding proteins"/>
    <property type="match status" value="1"/>
</dbReference>
<dbReference type="InterPro" id="IPR002398">
    <property type="entry name" value="Pept_C14"/>
</dbReference>
<evidence type="ECO:0000256" key="4">
    <source>
        <dbReference type="ARBA" id="ARBA00022801"/>
    </source>
</evidence>
<dbReference type="PANTHER" id="PTHR47901">
    <property type="entry name" value="CASPASE RECRUITMENT DOMAIN-CONTAINING PROTEIN 18"/>
    <property type="match status" value="1"/>
</dbReference>
<evidence type="ECO:0000259" key="7">
    <source>
        <dbReference type="PROSITE" id="PS50207"/>
    </source>
</evidence>
<accession>A0A1D2MYI8</accession>
<evidence type="ECO:0000256" key="1">
    <source>
        <dbReference type="ARBA" id="ARBA00010134"/>
    </source>
</evidence>
<dbReference type="AlphaFoldDB" id="A0A1D2MYI8"/>
<evidence type="ECO:0000313" key="9">
    <source>
        <dbReference type="EMBL" id="ODM98052.1"/>
    </source>
</evidence>
<evidence type="ECO:0000259" key="8">
    <source>
        <dbReference type="PROSITE" id="PS50208"/>
    </source>
</evidence>
<dbReference type="PANTHER" id="PTHR47901:SF8">
    <property type="entry name" value="CASPASE-3"/>
    <property type="match status" value="1"/>
</dbReference>
<keyword evidence="4" id="KW-0378">Hydrolase</keyword>
<dbReference type="Pfam" id="PF00656">
    <property type="entry name" value="Peptidase_C14"/>
    <property type="match status" value="1"/>
</dbReference>
<evidence type="ECO:0000256" key="3">
    <source>
        <dbReference type="ARBA" id="ARBA00022703"/>
    </source>
</evidence>
<dbReference type="InterPro" id="IPR029030">
    <property type="entry name" value="Caspase-like_dom_sf"/>
</dbReference>
<feature type="domain" description="Caspase family p20" evidence="8">
    <location>
        <begin position="338"/>
        <end position="459"/>
    </location>
</feature>
<feature type="domain" description="Caspase family p10" evidence="7">
    <location>
        <begin position="476"/>
        <end position="565"/>
    </location>
</feature>
<dbReference type="GO" id="GO:0006915">
    <property type="term" value="P:apoptotic process"/>
    <property type="evidence" value="ECO:0007669"/>
    <property type="project" value="UniProtKB-KW"/>
</dbReference>
<dbReference type="STRING" id="48709.A0A1D2MYI8"/>
<feature type="compositionally biased region" description="Basic residues" evidence="6">
    <location>
        <begin position="46"/>
        <end position="55"/>
    </location>
</feature>
<dbReference type="SUPFAM" id="SSF52129">
    <property type="entry name" value="Caspase-like"/>
    <property type="match status" value="1"/>
</dbReference>
<keyword evidence="2" id="KW-0645">Protease</keyword>
<dbReference type="SMART" id="SM00115">
    <property type="entry name" value="CASc"/>
    <property type="match status" value="1"/>
</dbReference>
<dbReference type="GO" id="GO:0004197">
    <property type="term" value="F:cysteine-type endopeptidase activity"/>
    <property type="evidence" value="ECO:0007669"/>
    <property type="project" value="InterPro"/>
</dbReference>
<proteinExistence type="inferred from homology"/>
<protein>
    <submittedName>
        <fullName evidence="9">Caspase-3</fullName>
    </submittedName>
</protein>
<dbReference type="GO" id="GO:0006508">
    <property type="term" value="P:proteolysis"/>
    <property type="evidence" value="ECO:0007669"/>
    <property type="project" value="UniProtKB-KW"/>
</dbReference>
<dbReference type="InterPro" id="IPR011600">
    <property type="entry name" value="Pept_C14_caspase"/>
</dbReference>
<feature type="compositionally biased region" description="Low complexity" evidence="6">
    <location>
        <begin position="30"/>
        <end position="45"/>
    </location>
</feature>